<comment type="caution">
    <text evidence="2">The sequence shown here is derived from an EMBL/GenBank/DDBJ whole genome shotgun (WGS) entry which is preliminary data.</text>
</comment>
<feature type="coiled-coil region" evidence="1">
    <location>
        <begin position="2"/>
        <end position="70"/>
    </location>
</feature>
<keyword evidence="1" id="KW-0175">Coiled coil</keyword>
<proteinExistence type="predicted"/>
<dbReference type="EMBL" id="LVEA01000001">
    <property type="protein sequence ID" value="KYL05177.1"/>
    <property type="molecule type" value="Genomic_DNA"/>
</dbReference>
<protein>
    <submittedName>
        <fullName evidence="2">Uncharacterized protein</fullName>
    </submittedName>
</protein>
<dbReference type="RefSeq" id="WP_062680610.1">
    <property type="nucleotide sequence ID" value="NZ_CP028107.1"/>
</dbReference>
<accession>A0A162J5J6</accession>
<sequence>MKKELEQQLLELDETLEIDVKKVKYITFEMEDGTKKTITKLSFVEMLKNLEENKENFERLSDEEQESEDDFLDYYQDEEIRSLKDLQNAMKTLFGIL</sequence>
<organism evidence="2 3">
    <name type="scientific">Fusobacterium necrophorum subsp. funduliforme</name>
    <dbReference type="NCBI Taxonomy" id="143387"/>
    <lineage>
        <taxon>Bacteria</taxon>
        <taxon>Fusobacteriati</taxon>
        <taxon>Fusobacteriota</taxon>
        <taxon>Fusobacteriia</taxon>
        <taxon>Fusobacteriales</taxon>
        <taxon>Fusobacteriaceae</taxon>
        <taxon>Fusobacterium</taxon>
    </lineage>
</organism>
<name>A0A162J5J6_9FUSO</name>
<reference evidence="2 3" key="1">
    <citation type="submission" date="2016-03" db="EMBL/GenBank/DDBJ databases">
        <title>Comparative genomics of human isolates of Fusobacterium necrophorum.</title>
        <authorList>
            <person name="Jensen A."/>
            <person name="Bank S."/>
            <person name="Andersen P.S."/>
            <person name="Kristensen L.H."/>
            <person name="Prag J."/>
        </authorList>
    </citation>
    <scope>NUCLEOTIDE SEQUENCE [LARGE SCALE GENOMIC DNA]</scope>
    <source>
        <strain evidence="2 3">LS_1264</strain>
    </source>
</reference>
<dbReference type="AlphaFoldDB" id="A0A162J5J6"/>
<gene>
    <name evidence="2" type="ORF">A2J07_00145</name>
</gene>
<dbReference type="Proteomes" id="UP000075816">
    <property type="component" value="Unassembled WGS sequence"/>
</dbReference>
<evidence type="ECO:0000313" key="2">
    <source>
        <dbReference type="EMBL" id="KYL05177.1"/>
    </source>
</evidence>
<evidence type="ECO:0000313" key="3">
    <source>
        <dbReference type="Proteomes" id="UP000075816"/>
    </source>
</evidence>
<evidence type="ECO:0000256" key="1">
    <source>
        <dbReference type="SAM" id="Coils"/>
    </source>
</evidence>